<dbReference type="AlphaFoldDB" id="A0A0A9HA85"/>
<reference evidence="1" key="1">
    <citation type="submission" date="2014-09" db="EMBL/GenBank/DDBJ databases">
        <authorList>
            <person name="Magalhaes I.L.F."/>
            <person name="Oliveira U."/>
            <person name="Santos F.R."/>
            <person name="Vidigal T.H.D.A."/>
            <person name="Brescovit A.D."/>
            <person name="Santos A.J."/>
        </authorList>
    </citation>
    <scope>NUCLEOTIDE SEQUENCE</scope>
    <source>
        <tissue evidence="1">Shoot tissue taken approximately 20 cm above the soil surface</tissue>
    </source>
</reference>
<reference evidence="1" key="2">
    <citation type="journal article" date="2015" name="Data Brief">
        <title>Shoot transcriptome of the giant reed, Arundo donax.</title>
        <authorList>
            <person name="Barrero R.A."/>
            <person name="Guerrero F.D."/>
            <person name="Moolhuijzen P."/>
            <person name="Goolsby J.A."/>
            <person name="Tidwell J."/>
            <person name="Bellgard S.E."/>
            <person name="Bellgard M.I."/>
        </authorList>
    </citation>
    <scope>NUCLEOTIDE SEQUENCE</scope>
    <source>
        <tissue evidence="1">Shoot tissue taken approximately 20 cm above the soil surface</tissue>
    </source>
</reference>
<name>A0A0A9HA85_ARUDO</name>
<dbReference type="EMBL" id="GBRH01163811">
    <property type="protein sequence ID" value="JAE34085.1"/>
    <property type="molecule type" value="Transcribed_RNA"/>
</dbReference>
<protein>
    <submittedName>
        <fullName evidence="1">Uncharacterized protein</fullName>
    </submittedName>
</protein>
<accession>A0A0A9HA85</accession>
<evidence type="ECO:0000313" key="1">
    <source>
        <dbReference type="EMBL" id="JAE34085.1"/>
    </source>
</evidence>
<organism evidence="1">
    <name type="scientific">Arundo donax</name>
    <name type="common">Giant reed</name>
    <name type="synonym">Donax arundinaceus</name>
    <dbReference type="NCBI Taxonomy" id="35708"/>
    <lineage>
        <taxon>Eukaryota</taxon>
        <taxon>Viridiplantae</taxon>
        <taxon>Streptophyta</taxon>
        <taxon>Embryophyta</taxon>
        <taxon>Tracheophyta</taxon>
        <taxon>Spermatophyta</taxon>
        <taxon>Magnoliopsida</taxon>
        <taxon>Liliopsida</taxon>
        <taxon>Poales</taxon>
        <taxon>Poaceae</taxon>
        <taxon>PACMAD clade</taxon>
        <taxon>Arundinoideae</taxon>
        <taxon>Arundineae</taxon>
        <taxon>Arundo</taxon>
    </lineage>
</organism>
<sequence length="22" mass="2594">MKHMKGALSARFSSTYFPSFHY</sequence>
<proteinExistence type="predicted"/>